<dbReference type="EMBL" id="LAZR01000307">
    <property type="protein sequence ID" value="KKN75561.1"/>
    <property type="molecule type" value="Genomic_DNA"/>
</dbReference>
<dbReference type="AlphaFoldDB" id="A0A0F9VQ19"/>
<keyword evidence="2" id="KW-0520">NAD</keyword>
<evidence type="ECO:0000256" key="2">
    <source>
        <dbReference type="ARBA" id="ARBA00023027"/>
    </source>
</evidence>
<dbReference type="GO" id="GO:0000271">
    <property type="term" value="P:polysaccharide biosynthetic process"/>
    <property type="evidence" value="ECO:0007669"/>
    <property type="project" value="InterPro"/>
</dbReference>
<gene>
    <name evidence="4" type="ORF">LCGC14_0379140</name>
</gene>
<dbReference type="SUPFAM" id="SSF48179">
    <property type="entry name" value="6-phosphogluconate dehydrogenase C-terminal domain-like"/>
    <property type="match status" value="1"/>
</dbReference>
<dbReference type="SMART" id="SM00984">
    <property type="entry name" value="UDPG_MGDP_dh_C"/>
    <property type="match status" value="1"/>
</dbReference>
<dbReference type="Pfam" id="PF03720">
    <property type="entry name" value="UDPG_MGDP_dh_C"/>
    <property type="match status" value="1"/>
</dbReference>
<dbReference type="InterPro" id="IPR001732">
    <property type="entry name" value="UDP-Glc/GDP-Man_DH_N"/>
</dbReference>
<dbReference type="GO" id="GO:0051287">
    <property type="term" value="F:NAD binding"/>
    <property type="evidence" value="ECO:0007669"/>
    <property type="project" value="InterPro"/>
</dbReference>
<proteinExistence type="predicted"/>
<accession>A0A0F9VQ19</accession>
<dbReference type="InterPro" id="IPR028359">
    <property type="entry name" value="UDP_ManNAc/GlcNAc_DH"/>
</dbReference>
<feature type="domain" description="UDP-glucose/GDP-mannose dehydrogenase C-terminal" evidence="3">
    <location>
        <begin position="326"/>
        <end position="424"/>
    </location>
</feature>
<dbReference type="InterPro" id="IPR014027">
    <property type="entry name" value="UDP-Glc/GDP-Man_DH_C"/>
</dbReference>
<dbReference type="InterPro" id="IPR036291">
    <property type="entry name" value="NAD(P)-bd_dom_sf"/>
</dbReference>
<protein>
    <recommendedName>
        <fullName evidence="3">UDP-glucose/GDP-mannose dehydrogenase C-terminal domain-containing protein</fullName>
    </recommendedName>
</protein>
<dbReference type="PIRSF" id="PIRSF000124">
    <property type="entry name" value="UDPglc_GDPman_dh"/>
    <property type="match status" value="1"/>
</dbReference>
<dbReference type="PANTHER" id="PTHR43491:SF1">
    <property type="entry name" value="UDP-N-ACETYL-D-MANNOSAMINE DEHYDROGENASE"/>
    <property type="match status" value="1"/>
</dbReference>
<evidence type="ECO:0000256" key="1">
    <source>
        <dbReference type="ARBA" id="ARBA00023002"/>
    </source>
</evidence>
<reference evidence="4" key="1">
    <citation type="journal article" date="2015" name="Nature">
        <title>Complex archaea that bridge the gap between prokaryotes and eukaryotes.</title>
        <authorList>
            <person name="Spang A."/>
            <person name="Saw J.H."/>
            <person name="Jorgensen S.L."/>
            <person name="Zaremba-Niedzwiedzka K."/>
            <person name="Martijn J."/>
            <person name="Lind A.E."/>
            <person name="van Eijk R."/>
            <person name="Schleper C."/>
            <person name="Guy L."/>
            <person name="Ettema T.J."/>
        </authorList>
    </citation>
    <scope>NUCLEOTIDE SEQUENCE</scope>
</reference>
<comment type="caution">
    <text evidence="4">The sequence shown here is derived from an EMBL/GenBank/DDBJ whole genome shotgun (WGS) entry which is preliminary data.</text>
</comment>
<dbReference type="Pfam" id="PF03721">
    <property type="entry name" value="UDPG_MGDP_dh_N"/>
    <property type="match status" value="1"/>
</dbReference>
<dbReference type="GO" id="GO:0016616">
    <property type="term" value="F:oxidoreductase activity, acting on the CH-OH group of donors, NAD or NADP as acceptor"/>
    <property type="evidence" value="ECO:0007669"/>
    <property type="project" value="InterPro"/>
</dbReference>
<dbReference type="NCBIfam" id="TIGR03026">
    <property type="entry name" value="NDP-sugDHase"/>
    <property type="match status" value="1"/>
</dbReference>
<dbReference type="InterPro" id="IPR008927">
    <property type="entry name" value="6-PGluconate_DH-like_C_sf"/>
</dbReference>
<dbReference type="GO" id="GO:0016628">
    <property type="term" value="F:oxidoreductase activity, acting on the CH-CH group of donors, NAD or NADP as acceptor"/>
    <property type="evidence" value="ECO:0007669"/>
    <property type="project" value="InterPro"/>
</dbReference>
<dbReference type="PIRSF" id="PIRSF500136">
    <property type="entry name" value="UDP_ManNAc_DH"/>
    <property type="match status" value="1"/>
</dbReference>
<evidence type="ECO:0000313" key="4">
    <source>
        <dbReference type="EMBL" id="KKN75561.1"/>
    </source>
</evidence>
<sequence>MDLIDKLSSKTARIGILGLGYVGIPLALTAARAGLNVIGFDVIQSRVDQLNGGKSPIRHIADSDIAAMKDAGFDATTDFSRALDCDALIICVPTPLNEYREPDLSFVISTMDMIAPYLRKGQLLSLESTTWPGTTKEILLPYAEKAGLKVGQDFYLVYSPEREDPGNLNFETQTIPKVAGGHTPACLKAAEALYGIFIDNVVTVSSTEAAEMVKLLENIHRSINIGLANEMKIVADAMGLDIFEVIDAAKTKPFGFTAYYPGPGIGGHCIPIDPFYLTWKAREYGVHTRFIELAGEINASMPQYVVDKTVRALNEAGKSLKNAKILALGIAYKRDVDDMRESPSVFVMELLREWGAEVAYSDPNVPVFPEMREHKFDLSSVDLSPDVISSYDAVILLTDHTGFDYDMIHESSQLLVDTRGKFRGDISVIRA</sequence>
<dbReference type="InterPro" id="IPR017476">
    <property type="entry name" value="UDP-Glc/GDP-Man"/>
</dbReference>
<dbReference type="SUPFAM" id="SSF51735">
    <property type="entry name" value="NAD(P)-binding Rossmann-fold domains"/>
    <property type="match status" value="1"/>
</dbReference>
<dbReference type="InterPro" id="IPR036220">
    <property type="entry name" value="UDP-Glc/GDP-Man_DH_C_sf"/>
</dbReference>
<dbReference type="PANTHER" id="PTHR43491">
    <property type="entry name" value="UDP-N-ACETYL-D-MANNOSAMINE DEHYDROGENASE"/>
    <property type="match status" value="1"/>
</dbReference>
<dbReference type="InterPro" id="IPR014026">
    <property type="entry name" value="UDP-Glc/GDP-Man_DH_dimer"/>
</dbReference>
<organism evidence="4">
    <name type="scientific">marine sediment metagenome</name>
    <dbReference type="NCBI Taxonomy" id="412755"/>
    <lineage>
        <taxon>unclassified sequences</taxon>
        <taxon>metagenomes</taxon>
        <taxon>ecological metagenomes</taxon>
    </lineage>
</organism>
<name>A0A0F9VQ19_9ZZZZ</name>
<evidence type="ECO:0000259" key="3">
    <source>
        <dbReference type="SMART" id="SM00984"/>
    </source>
</evidence>
<dbReference type="Gene3D" id="3.40.50.720">
    <property type="entry name" value="NAD(P)-binding Rossmann-like Domain"/>
    <property type="match status" value="2"/>
</dbReference>
<dbReference type="SUPFAM" id="SSF52413">
    <property type="entry name" value="UDP-glucose/GDP-mannose dehydrogenase C-terminal domain"/>
    <property type="match status" value="1"/>
</dbReference>
<dbReference type="Pfam" id="PF00984">
    <property type="entry name" value="UDPG_MGDP_dh"/>
    <property type="match status" value="1"/>
</dbReference>
<keyword evidence="1" id="KW-0560">Oxidoreductase</keyword>